<dbReference type="Proteomes" id="UP001244011">
    <property type="component" value="Unassembled WGS sequence"/>
</dbReference>
<keyword evidence="4" id="KW-1185">Reference proteome</keyword>
<dbReference type="RefSeq" id="XP_060280108.1">
    <property type="nucleotide sequence ID" value="XM_060432847.1"/>
</dbReference>
<accession>A0AAJ0BT01</accession>
<evidence type="ECO:0000256" key="2">
    <source>
        <dbReference type="SAM" id="SignalP"/>
    </source>
</evidence>
<dbReference type="GeneID" id="85316034"/>
<feature type="chain" id="PRO_5042590687" evidence="2">
    <location>
        <begin position="18"/>
        <end position="291"/>
    </location>
</feature>
<proteinExistence type="predicted"/>
<feature type="signal peptide" evidence="2">
    <location>
        <begin position="1"/>
        <end position="17"/>
    </location>
</feature>
<keyword evidence="2" id="KW-0732">Signal</keyword>
<evidence type="ECO:0000313" key="4">
    <source>
        <dbReference type="Proteomes" id="UP001244011"/>
    </source>
</evidence>
<sequence>MAILLTFFLALFTGSHAYNAFFKWSNPFQTNNGPPPGFEAACSAEATFQAKQYTVSDLDGAWLAPVQEFLARHTYPGDWEGPGAGDDNNNNNHNVVVAVEYADVPEAVKTWVEEQYEGWTAEQAAGASMKKWHLFGVFEKPVGEQATARFVLPGRDTAVTVAEVEEQATREGQDREKVLVFAPAAIYEILPLWVAKGSGCENDLLDLTKYDADAKEGGVVAWPIERTAPNEKSKDPNISLKIRAYVTRETEEAKAARKMFEHMYKTIRRQTRKQEKEERRKKKKELARDEL</sequence>
<comment type="caution">
    <text evidence="3">The sequence shown here is derived from an EMBL/GenBank/DDBJ whole genome shotgun (WGS) entry which is preliminary data.</text>
</comment>
<dbReference type="EMBL" id="MU839024">
    <property type="protein sequence ID" value="KAK1763895.1"/>
    <property type="molecule type" value="Genomic_DNA"/>
</dbReference>
<dbReference type="AlphaFoldDB" id="A0AAJ0BT01"/>
<reference evidence="3" key="1">
    <citation type="submission" date="2023-06" db="EMBL/GenBank/DDBJ databases">
        <title>Genome-scale phylogeny and comparative genomics of the fungal order Sordariales.</title>
        <authorList>
            <consortium name="Lawrence Berkeley National Laboratory"/>
            <person name="Hensen N."/>
            <person name="Bonometti L."/>
            <person name="Westerberg I."/>
            <person name="Brannstrom I.O."/>
            <person name="Guillou S."/>
            <person name="Cros-Aarteil S."/>
            <person name="Calhoun S."/>
            <person name="Haridas S."/>
            <person name="Kuo A."/>
            <person name="Mondo S."/>
            <person name="Pangilinan J."/>
            <person name="Riley R."/>
            <person name="Labutti K."/>
            <person name="Andreopoulos B."/>
            <person name="Lipzen A."/>
            <person name="Chen C."/>
            <person name="Yanf M."/>
            <person name="Daum C."/>
            <person name="Ng V."/>
            <person name="Clum A."/>
            <person name="Steindorff A."/>
            <person name="Ohm R."/>
            <person name="Martin F."/>
            <person name="Silar P."/>
            <person name="Natvig D."/>
            <person name="Lalanne C."/>
            <person name="Gautier V."/>
            <person name="Ament-Velasquez S.L."/>
            <person name="Kruys A."/>
            <person name="Hutchinson M.I."/>
            <person name="Powell A.J."/>
            <person name="Barry K."/>
            <person name="Miller A.N."/>
            <person name="Grigoriev I.V."/>
            <person name="Debuchy R."/>
            <person name="Gladieux P."/>
            <person name="Thoren M.H."/>
            <person name="Johannesson H."/>
        </authorList>
    </citation>
    <scope>NUCLEOTIDE SEQUENCE</scope>
    <source>
        <strain evidence="3">8032-3</strain>
    </source>
</reference>
<feature type="region of interest" description="Disordered" evidence="1">
    <location>
        <begin position="266"/>
        <end position="291"/>
    </location>
</feature>
<evidence type="ECO:0000313" key="3">
    <source>
        <dbReference type="EMBL" id="KAK1763895.1"/>
    </source>
</evidence>
<gene>
    <name evidence="3" type="ORF">QBC33DRAFT_622600</name>
</gene>
<name>A0AAJ0BT01_9PEZI</name>
<protein>
    <submittedName>
        <fullName evidence="3">Uncharacterized protein</fullName>
    </submittedName>
</protein>
<evidence type="ECO:0000256" key="1">
    <source>
        <dbReference type="SAM" id="MobiDB-lite"/>
    </source>
</evidence>
<organism evidence="3 4">
    <name type="scientific">Phialemonium atrogriseum</name>
    <dbReference type="NCBI Taxonomy" id="1093897"/>
    <lineage>
        <taxon>Eukaryota</taxon>
        <taxon>Fungi</taxon>
        <taxon>Dikarya</taxon>
        <taxon>Ascomycota</taxon>
        <taxon>Pezizomycotina</taxon>
        <taxon>Sordariomycetes</taxon>
        <taxon>Sordariomycetidae</taxon>
        <taxon>Cephalothecales</taxon>
        <taxon>Cephalothecaceae</taxon>
        <taxon>Phialemonium</taxon>
    </lineage>
</organism>